<evidence type="ECO:0000313" key="4">
    <source>
        <dbReference type="Proteomes" id="UP000751190"/>
    </source>
</evidence>
<dbReference type="InterPro" id="IPR015943">
    <property type="entry name" value="WD40/YVTN_repeat-like_dom_sf"/>
</dbReference>
<comment type="caution">
    <text evidence="3">The sequence shown here is derived from an EMBL/GenBank/DDBJ whole genome shotgun (WGS) entry which is preliminary data.</text>
</comment>
<evidence type="ECO:0000256" key="1">
    <source>
        <dbReference type="ARBA" id="ARBA00022837"/>
    </source>
</evidence>
<gene>
    <name evidence="3" type="ORF">KFE25_008587</name>
</gene>
<evidence type="ECO:0000259" key="2">
    <source>
        <dbReference type="PROSITE" id="PS50222"/>
    </source>
</evidence>
<keyword evidence="4" id="KW-1185">Reference proteome</keyword>
<feature type="domain" description="EF-hand" evidence="2">
    <location>
        <begin position="568"/>
        <end position="603"/>
    </location>
</feature>
<keyword evidence="1" id="KW-0106">Calcium</keyword>
<dbReference type="SUPFAM" id="SSF47473">
    <property type="entry name" value="EF-hand"/>
    <property type="match status" value="1"/>
</dbReference>
<sequence>MFGKCRRKTSAQQLQTTMHSLAFVRKARQRSEQSHGDHVDCVKVLIPDDDDPTIVYSGSWDRCAKAWDTNRGTCLRTYYGPQHDIIDLAQTSTRSGLGLLFAVGGQPGVCCWRKGSAQLIAVFNTEPDLANDFIAYSVAATPAMLIAGHAIDGILSWRLDDDTLAAVKPTDEPLLVWEPNGFAFSGTLPTSRGDVTFLSSAGAMCLRLAPDARLRRQYLLSGHVYELPLLVANGWSDALNGMLASVTNWANALLNPHGLGGFELTKQYGAIVWDVDTGYAAHVLAYQHTAPLRAVEFVGRNSAVTGDLRGLVVEWAMADGSPLRRIQSSQGNVRDMLVVSDFSSSALPELRGLTVLVTASSKGPPLVVHQLRPLATNLNTSRRPSLSGRTHGESKSLAIAARSLQDEIQVELNNAVSAITGLATGSGAFQFRAWNAFHDDVSLAAAGKAAANSTFSLCRVAQPGKPPRWVTGHVGGELLVWNDERYVRTLGARARAERSSVAESVLSASALPVRTPSRSVGRQPTLVDVRDLTLNLEKWDADFNGLLTKAEFIHGLTALADEKFASAIDYEQASALFDSLDTDRSGVIDLAEFQKLTVEAARRATRARRAHRGSMSSYLSAQSGQFGARGARTGSFATIARRNEARATYNFSRQATIVSTAVGMAAKGGVGGR</sequence>
<dbReference type="AlphaFoldDB" id="A0A8J6CGJ5"/>
<dbReference type="PROSITE" id="PS00018">
    <property type="entry name" value="EF_HAND_1"/>
    <property type="match status" value="1"/>
</dbReference>
<dbReference type="InterPro" id="IPR002048">
    <property type="entry name" value="EF_hand_dom"/>
</dbReference>
<dbReference type="InterPro" id="IPR011047">
    <property type="entry name" value="Quinoprotein_ADH-like_sf"/>
</dbReference>
<dbReference type="PROSITE" id="PS50222">
    <property type="entry name" value="EF_HAND_2"/>
    <property type="match status" value="1"/>
</dbReference>
<dbReference type="InterPro" id="IPR018247">
    <property type="entry name" value="EF_Hand_1_Ca_BS"/>
</dbReference>
<dbReference type="Gene3D" id="1.10.238.10">
    <property type="entry name" value="EF-hand"/>
    <property type="match status" value="1"/>
</dbReference>
<dbReference type="OrthoDB" id="674604at2759"/>
<proteinExistence type="predicted"/>
<dbReference type="EMBL" id="JAGTXO010000001">
    <property type="protein sequence ID" value="KAG8470166.1"/>
    <property type="molecule type" value="Genomic_DNA"/>
</dbReference>
<organism evidence="3 4">
    <name type="scientific">Diacronema lutheri</name>
    <name type="common">Unicellular marine alga</name>
    <name type="synonym">Monochrysis lutheri</name>
    <dbReference type="NCBI Taxonomy" id="2081491"/>
    <lineage>
        <taxon>Eukaryota</taxon>
        <taxon>Haptista</taxon>
        <taxon>Haptophyta</taxon>
        <taxon>Pavlovophyceae</taxon>
        <taxon>Pavlovales</taxon>
        <taxon>Pavlovaceae</taxon>
        <taxon>Diacronema</taxon>
    </lineage>
</organism>
<dbReference type="SMART" id="SM00054">
    <property type="entry name" value="EFh"/>
    <property type="match status" value="2"/>
</dbReference>
<protein>
    <recommendedName>
        <fullName evidence="2">EF-hand domain-containing protein</fullName>
    </recommendedName>
</protein>
<dbReference type="Proteomes" id="UP000751190">
    <property type="component" value="Unassembled WGS sequence"/>
</dbReference>
<dbReference type="InterPro" id="IPR011992">
    <property type="entry name" value="EF-hand-dom_pair"/>
</dbReference>
<dbReference type="CDD" id="cd00051">
    <property type="entry name" value="EFh"/>
    <property type="match status" value="1"/>
</dbReference>
<dbReference type="GO" id="GO:0005509">
    <property type="term" value="F:calcium ion binding"/>
    <property type="evidence" value="ECO:0007669"/>
    <property type="project" value="InterPro"/>
</dbReference>
<dbReference type="Gene3D" id="2.130.10.10">
    <property type="entry name" value="YVTN repeat-like/Quinoprotein amine dehydrogenase"/>
    <property type="match status" value="2"/>
</dbReference>
<accession>A0A8J6CGJ5</accession>
<name>A0A8J6CGJ5_DIALT</name>
<evidence type="ECO:0000313" key="3">
    <source>
        <dbReference type="EMBL" id="KAG8470166.1"/>
    </source>
</evidence>
<dbReference type="SUPFAM" id="SSF50998">
    <property type="entry name" value="Quinoprotein alcohol dehydrogenase-like"/>
    <property type="match status" value="1"/>
</dbReference>
<reference evidence="3" key="1">
    <citation type="submission" date="2021-05" db="EMBL/GenBank/DDBJ databases">
        <title>The genome of the haptophyte Pavlova lutheri (Diacronema luteri, Pavlovales) - a model for lipid biosynthesis in eukaryotic algae.</title>
        <authorList>
            <person name="Hulatt C.J."/>
            <person name="Posewitz M.C."/>
        </authorList>
    </citation>
    <scope>NUCLEOTIDE SEQUENCE</scope>
    <source>
        <strain evidence="3">NIVA-4/92</strain>
    </source>
</reference>